<dbReference type="EMBL" id="JAAGNC010000056">
    <property type="protein sequence ID" value="NEC55485.1"/>
    <property type="molecule type" value="Genomic_DNA"/>
</dbReference>
<evidence type="ECO:0000313" key="2">
    <source>
        <dbReference type="EMBL" id="NEC55485.1"/>
    </source>
</evidence>
<protein>
    <recommendedName>
        <fullName evidence="5">Homeodomain-like domain-containing protein</fullName>
    </recommendedName>
</protein>
<keyword evidence="4" id="KW-1185">Reference proteome</keyword>
<organism evidence="3 4">
    <name type="scientific">Amycolatopsis rubida</name>
    <dbReference type="NCBI Taxonomy" id="112413"/>
    <lineage>
        <taxon>Bacteria</taxon>
        <taxon>Bacillati</taxon>
        <taxon>Actinomycetota</taxon>
        <taxon>Actinomycetes</taxon>
        <taxon>Pseudonocardiales</taxon>
        <taxon>Pseudonocardiaceae</taxon>
        <taxon>Amycolatopsis</taxon>
    </lineage>
</organism>
<evidence type="ECO:0000313" key="4">
    <source>
        <dbReference type="Proteomes" id="UP000470404"/>
    </source>
</evidence>
<dbReference type="Gene3D" id="1.10.10.10">
    <property type="entry name" value="Winged helix-like DNA-binding domain superfamily/Winged helix DNA-binding domain"/>
    <property type="match status" value="1"/>
</dbReference>
<name>A0ABX0BYG5_9PSEU</name>
<dbReference type="InterPro" id="IPR036388">
    <property type="entry name" value="WH-like_DNA-bd_sf"/>
</dbReference>
<sequence length="109" mass="12714">MIAEECRLARGRADPAWTMTMPVSRRFGPSFIRHPHPFAVWEVIEWYAHGLTATECGERLGISETTVLRWMKHVGAHRRWRTLKRRVRTSRRTVGPAETRAVRPILPRS</sequence>
<feature type="region of interest" description="Disordered" evidence="1">
    <location>
        <begin position="87"/>
        <end position="109"/>
    </location>
</feature>
<evidence type="ECO:0000313" key="3">
    <source>
        <dbReference type="EMBL" id="NEC60114.1"/>
    </source>
</evidence>
<gene>
    <name evidence="2" type="ORF">G3I59_07705</name>
    <name evidence="3" type="ORF">G3I59_32155</name>
</gene>
<dbReference type="RefSeq" id="WP_157904935.1">
    <property type="nucleotide sequence ID" value="NZ_JAAGNC010000056.1"/>
</dbReference>
<evidence type="ECO:0008006" key="5">
    <source>
        <dbReference type="Google" id="ProtNLM"/>
    </source>
</evidence>
<dbReference type="Proteomes" id="UP000470404">
    <property type="component" value="Unassembled WGS sequence"/>
</dbReference>
<reference evidence="3 4" key="1">
    <citation type="submission" date="2020-01" db="EMBL/GenBank/DDBJ databases">
        <title>Insect and environment-associated Actinomycetes.</title>
        <authorList>
            <person name="Currrie C."/>
            <person name="Chevrette M."/>
            <person name="Carlson C."/>
            <person name="Stubbendieck R."/>
            <person name="Wendt-Pienkowski E."/>
        </authorList>
    </citation>
    <scope>NUCLEOTIDE SEQUENCE [LARGE SCALE GENOMIC DNA]</scope>
    <source>
        <strain evidence="3 4">SID8386</strain>
    </source>
</reference>
<comment type="caution">
    <text evidence="3">The sequence shown here is derived from an EMBL/GenBank/DDBJ whole genome shotgun (WGS) entry which is preliminary data.</text>
</comment>
<proteinExistence type="predicted"/>
<accession>A0ABX0BYG5</accession>
<dbReference type="EMBL" id="JAAGNC010000169">
    <property type="protein sequence ID" value="NEC60114.1"/>
    <property type="molecule type" value="Genomic_DNA"/>
</dbReference>
<evidence type="ECO:0000256" key="1">
    <source>
        <dbReference type="SAM" id="MobiDB-lite"/>
    </source>
</evidence>